<proteinExistence type="predicted"/>
<keyword evidence="4" id="KW-1185">Reference proteome</keyword>
<feature type="compositionally biased region" description="Polar residues" evidence="1">
    <location>
        <begin position="145"/>
        <end position="154"/>
    </location>
</feature>
<evidence type="ECO:0000313" key="4">
    <source>
        <dbReference type="Proteomes" id="UP000007635"/>
    </source>
</evidence>
<feature type="region of interest" description="Disordered" evidence="1">
    <location>
        <begin position="466"/>
        <end position="486"/>
    </location>
</feature>
<evidence type="ECO:0000259" key="2">
    <source>
        <dbReference type="PROSITE" id="PS00028"/>
    </source>
</evidence>
<dbReference type="Ensembl" id="ENSGACT00000056889.1">
    <property type="protein sequence ID" value="ENSGACP00000070980.1"/>
    <property type="gene ID" value="ENSGACG00000032042.1"/>
</dbReference>
<reference evidence="3" key="3">
    <citation type="submission" date="2025-09" db="UniProtKB">
        <authorList>
            <consortium name="Ensembl"/>
        </authorList>
    </citation>
    <scope>IDENTIFICATION</scope>
</reference>
<accession>A0AAQ4S6W9</accession>
<dbReference type="InterPro" id="IPR013087">
    <property type="entry name" value="Znf_C2H2_type"/>
</dbReference>
<feature type="region of interest" description="Disordered" evidence="1">
    <location>
        <begin position="128"/>
        <end position="157"/>
    </location>
</feature>
<reference evidence="3 4" key="1">
    <citation type="journal article" date="2021" name="G3 (Bethesda)">
        <title>Improved contiguity of the threespine stickleback genome using long-read sequencing.</title>
        <authorList>
            <person name="Nath S."/>
            <person name="Shaw D.E."/>
            <person name="White M.A."/>
        </authorList>
    </citation>
    <scope>NUCLEOTIDE SEQUENCE [LARGE SCALE GENOMIC DNA]</scope>
    <source>
        <strain evidence="3 4">Lake Benthic</strain>
    </source>
</reference>
<feature type="domain" description="C2H2-type" evidence="2">
    <location>
        <begin position="331"/>
        <end position="353"/>
    </location>
</feature>
<dbReference type="InterPro" id="IPR036236">
    <property type="entry name" value="Znf_C2H2_sf"/>
</dbReference>
<sequence>MAAVPLDGADKKYLQGGAGSVQAGPQQQNQQLLLTPASLQLAQLQAQLTLHRLKAAQGGNSAAAATLLNQVLSNVAMSQPLFNQLRTTMVGNPQGAFPTGVLGFSSSNSALGAMVGGGFNQNPGNVRLNHPGGGGTAGQHGSEYGKTSASTYPSDTDRRLQYNVVGGTSGASAPAGDGQYAAINTQAKNMNNVGFQRDFYGRDVPGQLAAFSANEQNLNVYNAAGHKEQWKSPADLSHTGGADRVPNAVWTSAGQPIRSRTELYNPEEPTPDPKFNPSGVSSFASIGSQGFGCYQPLHGTEDTVSSCTRTLQSYQVNDYHAVTPSQLPHQCSICDKKVYNLKDWDQHVKGKLHLQNCALYTNESSAVVSAGAAHYSVGRSSDGGLNPVGMNSMVYSAASQDVSTGVNASYLPVAAMKTYPTADTGFVSPQQETKLFVTDGCRAVGRPVQKCCLLTGVEKQQLLIGVHHEGRSPENPSAADDEWGEN</sequence>
<dbReference type="PROSITE" id="PS00028">
    <property type="entry name" value="ZINC_FINGER_C2H2_1"/>
    <property type="match status" value="1"/>
</dbReference>
<protein>
    <submittedName>
        <fullName evidence="3">RNA binding motif protein 20</fullName>
    </submittedName>
</protein>
<dbReference type="Proteomes" id="UP000007635">
    <property type="component" value="Chromosome IX"/>
</dbReference>
<dbReference type="SUPFAM" id="SSF57667">
    <property type="entry name" value="beta-beta-alpha zinc fingers"/>
    <property type="match status" value="1"/>
</dbReference>
<dbReference type="Pfam" id="PF12874">
    <property type="entry name" value="zf-met"/>
    <property type="match status" value="1"/>
</dbReference>
<dbReference type="GeneTree" id="ENSGT01030000234642"/>
<evidence type="ECO:0000313" key="3">
    <source>
        <dbReference type="Ensembl" id="ENSGACP00000070980.1"/>
    </source>
</evidence>
<organism evidence="3 4">
    <name type="scientific">Gasterosteus aculeatus aculeatus</name>
    <name type="common">three-spined stickleback</name>
    <dbReference type="NCBI Taxonomy" id="481459"/>
    <lineage>
        <taxon>Eukaryota</taxon>
        <taxon>Metazoa</taxon>
        <taxon>Chordata</taxon>
        <taxon>Craniata</taxon>
        <taxon>Vertebrata</taxon>
        <taxon>Euteleostomi</taxon>
        <taxon>Actinopterygii</taxon>
        <taxon>Neopterygii</taxon>
        <taxon>Teleostei</taxon>
        <taxon>Neoteleostei</taxon>
        <taxon>Acanthomorphata</taxon>
        <taxon>Eupercaria</taxon>
        <taxon>Perciformes</taxon>
        <taxon>Cottioidei</taxon>
        <taxon>Gasterosteales</taxon>
        <taxon>Gasterosteidae</taxon>
        <taxon>Gasterosteus</taxon>
    </lineage>
</organism>
<reference evidence="3" key="2">
    <citation type="submission" date="2025-08" db="UniProtKB">
        <authorList>
            <consortium name="Ensembl"/>
        </authorList>
    </citation>
    <scope>IDENTIFICATION</scope>
</reference>
<dbReference type="AlphaFoldDB" id="A0AAQ4S6W9"/>
<name>A0AAQ4S6W9_GASAC</name>
<evidence type="ECO:0000256" key="1">
    <source>
        <dbReference type="SAM" id="MobiDB-lite"/>
    </source>
</evidence>